<evidence type="ECO:0000313" key="3">
    <source>
        <dbReference type="Proteomes" id="UP001049176"/>
    </source>
</evidence>
<gene>
    <name evidence="2" type="ORF">E1B28_006920</name>
</gene>
<dbReference type="OrthoDB" id="3220614at2759"/>
<dbReference type="Proteomes" id="UP001049176">
    <property type="component" value="Chromosome 4"/>
</dbReference>
<dbReference type="KEGG" id="more:E1B28_006920"/>
<feature type="region of interest" description="Disordered" evidence="1">
    <location>
        <begin position="444"/>
        <end position="466"/>
    </location>
</feature>
<accession>A0A9P7S0J8</accession>
<dbReference type="Pfam" id="PF20414">
    <property type="entry name" value="DUF6698"/>
    <property type="match status" value="1"/>
</dbReference>
<proteinExistence type="predicted"/>
<dbReference type="InterPro" id="IPR046521">
    <property type="entry name" value="DUF6698"/>
</dbReference>
<evidence type="ECO:0000313" key="2">
    <source>
        <dbReference type="EMBL" id="KAG7093234.1"/>
    </source>
</evidence>
<sequence>MQSTPNQTRRQSEAADSRTGLNDKKRKHFEQAVKIVEKNKRKKALRCVYPPTRFSYHRIAVCRAAAIHEDPSRKPVIERLMAIAKYFRRTINPFLALQTVIYEGLKAEGNADWDAILQDDHEMNEVPQTEDEEQAAGLCTEVFEKLIKTRPLMSDFVDYCAETADAEGFTNIINKMSQVANQTIYNDNKMLKQNIHKLLSPDPFTRQSAIQDLKSNKADRGLNNDLICKYWIIDSDIVKFRDGDPLDQEHILEQYRGDEVEITADNIPAFCYDVDAVKSRERASGLFKSPFLIRVSPITFSSKLLLMKVNRVKAKQKKADNAQVMGISAITPELIAYTAVLARFAMSTATSWDEHDGSFSYSDFYEALLEYFYDGQKAFQDEIIEFWNMHLFAHEKGRVDPPKTRRRPAQGSGRELLKRERARERAVAAAYEDARRKEAEAAMAANTAAATAASSGSDSGNSDGDV</sequence>
<dbReference type="GeneID" id="66075996"/>
<comment type="caution">
    <text evidence="2">The sequence shown here is derived from an EMBL/GenBank/DDBJ whole genome shotgun (WGS) entry which is preliminary data.</text>
</comment>
<organism evidence="2 3">
    <name type="scientific">Marasmius oreades</name>
    <name type="common">fairy-ring Marasmius</name>
    <dbReference type="NCBI Taxonomy" id="181124"/>
    <lineage>
        <taxon>Eukaryota</taxon>
        <taxon>Fungi</taxon>
        <taxon>Dikarya</taxon>
        <taxon>Basidiomycota</taxon>
        <taxon>Agaricomycotina</taxon>
        <taxon>Agaricomycetes</taxon>
        <taxon>Agaricomycetidae</taxon>
        <taxon>Agaricales</taxon>
        <taxon>Marasmiineae</taxon>
        <taxon>Marasmiaceae</taxon>
        <taxon>Marasmius</taxon>
    </lineage>
</organism>
<protein>
    <submittedName>
        <fullName evidence="2">Uncharacterized protein</fullName>
    </submittedName>
</protein>
<feature type="region of interest" description="Disordered" evidence="1">
    <location>
        <begin position="398"/>
        <end position="421"/>
    </location>
</feature>
<feature type="region of interest" description="Disordered" evidence="1">
    <location>
        <begin position="1"/>
        <end position="23"/>
    </location>
</feature>
<keyword evidence="3" id="KW-1185">Reference proteome</keyword>
<dbReference type="AlphaFoldDB" id="A0A9P7S0J8"/>
<dbReference type="RefSeq" id="XP_043009704.1">
    <property type="nucleotide sequence ID" value="XM_043151624.1"/>
</dbReference>
<dbReference type="EMBL" id="CM032184">
    <property type="protein sequence ID" value="KAG7093234.1"/>
    <property type="molecule type" value="Genomic_DNA"/>
</dbReference>
<name>A0A9P7S0J8_9AGAR</name>
<evidence type="ECO:0000256" key="1">
    <source>
        <dbReference type="SAM" id="MobiDB-lite"/>
    </source>
</evidence>
<reference evidence="2" key="1">
    <citation type="journal article" date="2021" name="Genome Biol. Evol.">
        <title>The assembled and annotated genome of the fairy-ring fungus Marasmius oreades.</title>
        <authorList>
            <person name="Hiltunen M."/>
            <person name="Ament-Velasquez S.L."/>
            <person name="Johannesson H."/>
        </authorList>
    </citation>
    <scope>NUCLEOTIDE SEQUENCE</scope>
    <source>
        <strain evidence="2">03SP1</strain>
    </source>
</reference>